<evidence type="ECO:0008006" key="4">
    <source>
        <dbReference type="Google" id="ProtNLM"/>
    </source>
</evidence>
<feature type="chain" id="PRO_5011683592" description="DUF4148 domain-containing protein" evidence="1">
    <location>
        <begin position="23"/>
        <end position="104"/>
    </location>
</feature>
<dbReference type="EMBL" id="FMYQ01000032">
    <property type="protein sequence ID" value="SDE08412.1"/>
    <property type="molecule type" value="Genomic_DNA"/>
</dbReference>
<name>A0A1G7A0R2_9BURK</name>
<feature type="signal peptide" evidence="1">
    <location>
        <begin position="1"/>
        <end position="22"/>
    </location>
</feature>
<accession>A0A1G7A0R2</accession>
<gene>
    <name evidence="2" type="ORF">SAMN05421548_13239</name>
</gene>
<proteinExistence type="predicted"/>
<evidence type="ECO:0000313" key="3">
    <source>
        <dbReference type="Proteomes" id="UP000198908"/>
    </source>
</evidence>
<reference evidence="3" key="1">
    <citation type="submission" date="2016-09" db="EMBL/GenBank/DDBJ databases">
        <authorList>
            <person name="Varghese N."/>
            <person name="Submissions S."/>
        </authorList>
    </citation>
    <scope>NUCLEOTIDE SEQUENCE [LARGE SCALE GENOMIC DNA]</scope>
    <source>
        <strain evidence="3">TNe-862</strain>
    </source>
</reference>
<dbReference type="Proteomes" id="UP000198908">
    <property type="component" value="Unassembled WGS sequence"/>
</dbReference>
<dbReference type="InterPro" id="IPR025421">
    <property type="entry name" value="DUF4148"/>
</dbReference>
<evidence type="ECO:0000256" key="1">
    <source>
        <dbReference type="SAM" id="SignalP"/>
    </source>
</evidence>
<dbReference type="RefSeq" id="WP_245747028.1">
    <property type="nucleotide sequence ID" value="NZ_FMYQ01000032.1"/>
</dbReference>
<evidence type="ECO:0000313" key="2">
    <source>
        <dbReference type="EMBL" id="SDE08412.1"/>
    </source>
</evidence>
<dbReference type="Pfam" id="PF13663">
    <property type="entry name" value="DUF4148"/>
    <property type="match status" value="1"/>
</dbReference>
<protein>
    <recommendedName>
        <fullName evidence="4">DUF4148 domain-containing protein</fullName>
    </recommendedName>
</protein>
<sequence>MKKILMRFTCGALVIASTSAFAGSRLTAQQCNDYPFVRTGGAVTHTQLENELAELESVGYDPTDTEHPDYPSDIERAQTRLLTKYRADCGSQSPTAITGAISTN</sequence>
<organism evidence="2 3">
    <name type="scientific">Paraburkholderia lycopersici</name>
    <dbReference type="NCBI Taxonomy" id="416944"/>
    <lineage>
        <taxon>Bacteria</taxon>
        <taxon>Pseudomonadati</taxon>
        <taxon>Pseudomonadota</taxon>
        <taxon>Betaproteobacteria</taxon>
        <taxon>Burkholderiales</taxon>
        <taxon>Burkholderiaceae</taxon>
        <taxon>Paraburkholderia</taxon>
    </lineage>
</organism>
<dbReference type="AlphaFoldDB" id="A0A1G7A0R2"/>
<keyword evidence="1" id="KW-0732">Signal</keyword>
<keyword evidence="3" id="KW-1185">Reference proteome</keyword>